<evidence type="ECO:0000313" key="2">
    <source>
        <dbReference type="EMBL" id="MPM34525.1"/>
    </source>
</evidence>
<dbReference type="PANTHER" id="PTHR30514:SF10">
    <property type="entry name" value="MURR_RPIR FAMILY TRANSCRIPTIONAL REGULATOR"/>
    <property type="match status" value="1"/>
</dbReference>
<feature type="domain" description="SIS" evidence="1">
    <location>
        <begin position="24"/>
        <end position="165"/>
    </location>
</feature>
<dbReference type="SUPFAM" id="SSF53697">
    <property type="entry name" value="SIS domain"/>
    <property type="match status" value="1"/>
</dbReference>
<reference evidence="2" key="1">
    <citation type="submission" date="2019-08" db="EMBL/GenBank/DDBJ databases">
        <authorList>
            <person name="Kucharzyk K."/>
            <person name="Murdoch R.W."/>
            <person name="Higgins S."/>
            <person name="Loffler F."/>
        </authorList>
    </citation>
    <scope>NUCLEOTIDE SEQUENCE</scope>
</reference>
<sequence length="184" mass="20952">MADLTIETIRKTLVKLVKDKLNKAADLLQKADQIFLFATGDSQIRARSYQNKFIKINKHLVIGDEYGESAWNALSMGKNDCALFISYGGNSANHGKIIKYLNSMKIPCILLTANTEQPTSKLCDLVIEVPYDEFDFFKVGTFSSQISFEYILDTLFSILYAREYTKNLNSLKRKTEAAKKWELL</sequence>
<dbReference type="CDD" id="cd05013">
    <property type="entry name" value="SIS_RpiR"/>
    <property type="match status" value="1"/>
</dbReference>
<dbReference type="PROSITE" id="PS51464">
    <property type="entry name" value="SIS"/>
    <property type="match status" value="1"/>
</dbReference>
<name>A0A644Z0V7_9ZZZZ</name>
<proteinExistence type="predicted"/>
<organism evidence="2">
    <name type="scientific">bioreactor metagenome</name>
    <dbReference type="NCBI Taxonomy" id="1076179"/>
    <lineage>
        <taxon>unclassified sequences</taxon>
        <taxon>metagenomes</taxon>
        <taxon>ecological metagenomes</taxon>
    </lineage>
</organism>
<dbReference type="Pfam" id="PF01380">
    <property type="entry name" value="SIS"/>
    <property type="match status" value="1"/>
</dbReference>
<dbReference type="GO" id="GO:0003677">
    <property type="term" value="F:DNA binding"/>
    <property type="evidence" value="ECO:0007669"/>
    <property type="project" value="InterPro"/>
</dbReference>
<dbReference type="Gene3D" id="3.40.50.10490">
    <property type="entry name" value="Glucose-6-phosphate isomerase like protein, domain 1"/>
    <property type="match status" value="1"/>
</dbReference>
<accession>A0A644Z0V7</accession>
<dbReference type="InterPro" id="IPR046348">
    <property type="entry name" value="SIS_dom_sf"/>
</dbReference>
<dbReference type="InterPro" id="IPR035472">
    <property type="entry name" value="RpiR-like_SIS"/>
</dbReference>
<dbReference type="GO" id="GO:0097367">
    <property type="term" value="F:carbohydrate derivative binding"/>
    <property type="evidence" value="ECO:0007669"/>
    <property type="project" value="InterPro"/>
</dbReference>
<dbReference type="GO" id="GO:0003700">
    <property type="term" value="F:DNA-binding transcription factor activity"/>
    <property type="evidence" value="ECO:0007669"/>
    <property type="project" value="InterPro"/>
</dbReference>
<protein>
    <recommendedName>
        <fullName evidence="1">SIS domain-containing protein</fullName>
    </recommendedName>
</protein>
<dbReference type="GO" id="GO:1901135">
    <property type="term" value="P:carbohydrate derivative metabolic process"/>
    <property type="evidence" value="ECO:0007669"/>
    <property type="project" value="InterPro"/>
</dbReference>
<dbReference type="AlphaFoldDB" id="A0A644Z0V7"/>
<comment type="caution">
    <text evidence="2">The sequence shown here is derived from an EMBL/GenBank/DDBJ whole genome shotgun (WGS) entry which is preliminary data.</text>
</comment>
<dbReference type="EMBL" id="VSSQ01007000">
    <property type="protein sequence ID" value="MPM34525.1"/>
    <property type="molecule type" value="Genomic_DNA"/>
</dbReference>
<dbReference type="PANTHER" id="PTHR30514">
    <property type="entry name" value="GLUCOKINASE"/>
    <property type="match status" value="1"/>
</dbReference>
<gene>
    <name evidence="2" type="ORF">SDC9_81111</name>
</gene>
<dbReference type="InterPro" id="IPR047640">
    <property type="entry name" value="RpiR-like"/>
</dbReference>
<evidence type="ECO:0000259" key="1">
    <source>
        <dbReference type="PROSITE" id="PS51464"/>
    </source>
</evidence>
<dbReference type="InterPro" id="IPR001347">
    <property type="entry name" value="SIS_dom"/>
</dbReference>